<dbReference type="InterPro" id="IPR008979">
    <property type="entry name" value="Galactose-bd-like_sf"/>
</dbReference>
<dbReference type="Gene3D" id="3.20.20.80">
    <property type="entry name" value="Glycosidases"/>
    <property type="match status" value="1"/>
</dbReference>
<dbReference type="GO" id="GO:0004566">
    <property type="term" value="F:beta-glucuronidase activity"/>
    <property type="evidence" value="ECO:0000318"/>
    <property type="project" value="GO_Central"/>
</dbReference>
<accession>A0A2A6BNY9</accession>
<dbReference type="Pfam" id="PF02836">
    <property type="entry name" value="Glyco_hydro_2_C"/>
    <property type="match status" value="1"/>
</dbReference>
<comment type="similarity">
    <text evidence="2">Belongs to the glycosyl hydrolase 2 family.</text>
</comment>
<dbReference type="OrthoDB" id="408532at2759"/>
<proteinExistence type="inferred from homology"/>
<dbReference type="InterPro" id="IPR013783">
    <property type="entry name" value="Ig-like_fold"/>
</dbReference>
<dbReference type="Pfam" id="PF02837">
    <property type="entry name" value="Glyco_hydro_2_N"/>
    <property type="match status" value="1"/>
</dbReference>
<dbReference type="EC" id="3.2.1.31" evidence="3"/>
<feature type="domain" description="Glycoside hydrolase family 2 catalytic" evidence="8">
    <location>
        <begin position="354"/>
        <end position="650"/>
    </location>
</feature>
<evidence type="ECO:0000313" key="10">
    <source>
        <dbReference type="EnsemblMetazoa" id="PPA02486.1"/>
    </source>
</evidence>
<dbReference type="AlphaFoldDB" id="A0A2A6BNY9"/>
<evidence type="ECO:0000256" key="3">
    <source>
        <dbReference type="ARBA" id="ARBA00012761"/>
    </source>
</evidence>
<gene>
    <name evidence="10" type="primary">WBGene00092040</name>
</gene>
<dbReference type="InterPro" id="IPR006102">
    <property type="entry name" value="Ig-like_GH2"/>
</dbReference>
<evidence type="ECO:0000256" key="1">
    <source>
        <dbReference type="ARBA" id="ARBA00003025"/>
    </source>
</evidence>
<evidence type="ECO:0000259" key="9">
    <source>
        <dbReference type="Pfam" id="PF02837"/>
    </source>
</evidence>
<evidence type="ECO:0000256" key="6">
    <source>
        <dbReference type="ARBA" id="ARBA00023295"/>
    </source>
</evidence>
<dbReference type="InterPro" id="IPR006104">
    <property type="entry name" value="Glyco_hydro_2_N"/>
</dbReference>
<dbReference type="PRINTS" id="PR00132">
    <property type="entry name" value="GLHYDRLASE2"/>
</dbReference>
<evidence type="ECO:0000256" key="4">
    <source>
        <dbReference type="ARBA" id="ARBA00016205"/>
    </source>
</evidence>
<dbReference type="InterPro" id="IPR017853">
    <property type="entry name" value="GH"/>
</dbReference>
<dbReference type="GO" id="GO:0005975">
    <property type="term" value="P:carbohydrate metabolic process"/>
    <property type="evidence" value="ECO:0007669"/>
    <property type="project" value="InterPro"/>
</dbReference>
<keyword evidence="6" id="KW-0326">Glycosidase</keyword>
<dbReference type="InterPro" id="IPR006101">
    <property type="entry name" value="Glyco_hydro_2"/>
</dbReference>
<organism evidence="10 11">
    <name type="scientific">Pristionchus pacificus</name>
    <name type="common">Parasitic nematode worm</name>
    <dbReference type="NCBI Taxonomy" id="54126"/>
    <lineage>
        <taxon>Eukaryota</taxon>
        <taxon>Metazoa</taxon>
        <taxon>Ecdysozoa</taxon>
        <taxon>Nematoda</taxon>
        <taxon>Chromadorea</taxon>
        <taxon>Rhabditida</taxon>
        <taxon>Rhabditina</taxon>
        <taxon>Diplogasteromorpha</taxon>
        <taxon>Diplogasteroidea</taxon>
        <taxon>Neodiplogasteridae</taxon>
        <taxon>Pristionchus</taxon>
    </lineage>
</organism>
<dbReference type="InterPro" id="IPR023232">
    <property type="entry name" value="Glyco_hydro_2_AS"/>
</dbReference>
<dbReference type="Gene3D" id="2.60.40.10">
    <property type="entry name" value="Immunoglobulins"/>
    <property type="match status" value="1"/>
</dbReference>
<dbReference type="SUPFAM" id="SSF49303">
    <property type="entry name" value="beta-Galactosidase/glucuronidase domain"/>
    <property type="match status" value="1"/>
</dbReference>
<dbReference type="PANTHER" id="PTHR10066:SF67">
    <property type="entry name" value="BETA-GLUCURONIDASE"/>
    <property type="match status" value="1"/>
</dbReference>
<reference evidence="10" key="2">
    <citation type="submission" date="2022-06" db="UniProtKB">
        <authorList>
            <consortium name="EnsemblMetazoa"/>
        </authorList>
    </citation>
    <scope>IDENTIFICATION</scope>
    <source>
        <strain evidence="10">PS312</strain>
    </source>
</reference>
<dbReference type="InterPro" id="IPR006103">
    <property type="entry name" value="Glyco_hydro_2_cat"/>
</dbReference>
<feature type="domain" description="Glycosyl hydrolases family 2 sugar binding" evidence="9">
    <location>
        <begin position="62"/>
        <end position="252"/>
    </location>
</feature>
<dbReference type="InterPro" id="IPR036156">
    <property type="entry name" value="Beta-gal/glucu_dom_sf"/>
</dbReference>
<accession>A0A8R1Y8G5</accession>
<keyword evidence="5" id="KW-0378">Hydrolase</keyword>
<protein>
    <recommendedName>
        <fullName evidence="4">Beta-glucuronidase</fullName>
        <ecNumber evidence="3">3.2.1.31</ecNumber>
    </recommendedName>
</protein>
<sequence>HNKHRNILTVACLIVPSYPAVFNFKLYTFQYQMKRTMLPFVLLCLPCCTSIQPVQETETREVRSLNGLWSFVRDTHNGIDIGLNQEWFNKDLSRFEASSSTNATVMPIPSAYNDLGDDSLRDHVGWVWYQKKETISSRHNDQRIFLRIDSANYYSIVYVNSIEVGRHVGGHIPFELEVTKQIQFGTENRFTVALNNTISWQTVPNADFNYMVQKDNISGVDRYPPGFFNMKGNFDFFHYAGILRPVRLLFRPNLYIEDFLINAQANGSLSYSFGLMGNSGYESIHVDVSDENGDSIYSNDKLTGTGKIEDAKLWWPRGLGDPNLYTFTARVYGNGGSIIDEFRTTFGFRSVTCDEEKIYWNGKPFYCQGFGMHEEADIRGRAFDPVLMTKDLNLLEWTNANCYRTSHYPYAEERIYEGDRRGIAVIIETPAVGLKSFSDANAQVHAKMAEEMILRDRNHPSIFMWSMTNEPQTYRPETRKYFEQVVERARSLNVQGIPVTAVYGPSQSYNDYTADLFDVICVNRYYGWYIDIGRLEQIEHSLYNDFITWKQRFGKAMLITEYGAESIPGLHKDPSFVFTEEYQTDLYHRTWAALDRLREEKVITGEMVWVFADFMTAMDQTRVVGNHKGIFTRQRDPKKAAFEIRDRYAKSFQQ</sequence>
<evidence type="ECO:0000256" key="5">
    <source>
        <dbReference type="ARBA" id="ARBA00022801"/>
    </source>
</evidence>
<dbReference type="SUPFAM" id="SSF51445">
    <property type="entry name" value="(Trans)glycosidases"/>
    <property type="match status" value="1"/>
</dbReference>
<dbReference type="EnsemblMetazoa" id="PPA02486.1">
    <property type="protein sequence ID" value="PPA02486.1"/>
    <property type="gene ID" value="WBGene00092040"/>
</dbReference>
<dbReference type="GO" id="GO:0030246">
    <property type="term" value="F:carbohydrate binding"/>
    <property type="evidence" value="ECO:0000318"/>
    <property type="project" value="GO_Central"/>
</dbReference>
<dbReference type="FunFam" id="2.60.120.260:FF:000198">
    <property type="entry name" value="Beta-glucuronidase"/>
    <property type="match status" value="1"/>
</dbReference>
<feature type="domain" description="Glycoside hydrolase family 2 immunoglobulin-like beta-sandwich" evidence="7">
    <location>
        <begin position="288"/>
        <end position="349"/>
    </location>
</feature>
<dbReference type="PROSITE" id="PS00608">
    <property type="entry name" value="GLYCOSYL_HYDROL_F2_2"/>
    <property type="match status" value="1"/>
</dbReference>
<dbReference type="SUPFAM" id="SSF49785">
    <property type="entry name" value="Galactose-binding domain-like"/>
    <property type="match status" value="1"/>
</dbReference>
<name>A0A2A6BNY9_PRIPA</name>
<dbReference type="PANTHER" id="PTHR10066">
    <property type="entry name" value="BETA-GLUCURONIDASE"/>
    <property type="match status" value="1"/>
</dbReference>
<dbReference type="GO" id="GO:0005615">
    <property type="term" value="C:extracellular space"/>
    <property type="evidence" value="ECO:0000318"/>
    <property type="project" value="GO_Central"/>
</dbReference>
<dbReference type="Proteomes" id="UP000005239">
    <property type="component" value="Unassembled WGS sequence"/>
</dbReference>
<evidence type="ECO:0000313" key="11">
    <source>
        <dbReference type="Proteomes" id="UP000005239"/>
    </source>
</evidence>
<comment type="function">
    <text evidence="1">Plays an important role in the degradation of dermatan and keratan sulfates.</text>
</comment>
<dbReference type="Gene3D" id="2.60.120.260">
    <property type="entry name" value="Galactose-binding domain-like"/>
    <property type="match status" value="1"/>
</dbReference>
<evidence type="ECO:0000256" key="2">
    <source>
        <dbReference type="ARBA" id="ARBA00007401"/>
    </source>
</evidence>
<reference evidence="11" key="1">
    <citation type="journal article" date="2008" name="Nat. Genet.">
        <title>The Pristionchus pacificus genome provides a unique perspective on nematode lifestyle and parasitism.</title>
        <authorList>
            <person name="Dieterich C."/>
            <person name="Clifton S.W."/>
            <person name="Schuster L.N."/>
            <person name="Chinwalla A."/>
            <person name="Delehaunty K."/>
            <person name="Dinkelacker I."/>
            <person name="Fulton L."/>
            <person name="Fulton R."/>
            <person name="Godfrey J."/>
            <person name="Minx P."/>
            <person name="Mitreva M."/>
            <person name="Roeseler W."/>
            <person name="Tian H."/>
            <person name="Witte H."/>
            <person name="Yang S.P."/>
            <person name="Wilson R.K."/>
            <person name="Sommer R.J."/>
        </authorList>
    </citation>
    <scope>NUCLEOTIDE SEQUENCE [LARGE SCALE GENOMIC DNA]</scope>
    <source>
        <strain evidence="11">PS312</strain>
    </source>
</reference>
<evidence type="ECO:0000259" key="7">
    <source>
        <dbReference type="Pfam" id="PF00703"/>
    </source>
</evidence>
<keyword evidence="11" id="KW-1185">Reference proteome</keyword>
<evidence type="ECO:0000259" key="8">
    <source>
        <dbReference type="Pfam" id="PF02836"/>
    </source>
</evidence>
<dbReference type="FunFam" id="3.20.20.80:FF:000080">
    <property type="entry name" value="Beta-glucuronidase UidA"/>
    <property type="match status" value="1"/>
</dbReference>
<dbReference type="Pfam" id="PF00703">
    <property type="entry name" value="Glyco_hydro_2"/>
    <property type="match status" value="1"/>
</dbReference>